<evidence type="ECO:0000256" key="1">
    <source>
        <dbReference type="SAM" id="MobiDB-lite"/>
    </source>
</evidence>
<name>A0A6C0BRI0_9ZZZZ</name>
<feature type="compositionally biased region" description="Acidic residues" evidence="1">
    <location>
        <begin position="28"/>
        <end position="38"/>
    </location>
</feature>
<sequence>MSTKKIELNIMSKDSDDSTIPPPPPPKDDDDSSSDEEENTTKFVPKSPDTPPPSPHTPETPPPPSPHTPETPPPPSPHTPEIPPPSDAVNEQDNTDDVQQEKQDNQNMNKNKKGKISDTDVGIFQPIIGETNIILPLKAVGKHIKEKITKNIAIKIEGKCNGDGFVKTGSTKIVTYSNGLLVNGDIKYKVVYEAYVCNPVDGHLVNCNVNNVTKAGIRATVTDGEDTPLVIFIARDHHYNDTNFLAVKEGDNIKVRIIGSRFELNDTYISIIGELAKQKINVKPRLKYKK</sequence>
<proteinExistence type="predicted"/>
<evidence type="ECO:0008006" key="3">
    <source>
        <dbReference type="Google" id="ProtNLM"/>
    </source>
</evidence>
<feature type="region of interest" description="Disordered" evidence="1">
    <location>
        <begin position="1"/>
        <end position="117"/>
    </location>
</feature>
<evidence type="ECO:0000313" key="2">
    <source>
        <dbReference type="EMBL" id="QHS94806.1"/>
    </source>
</evidence>
<dbReference type="AlphaFoldDB" id="A0A6C0BRI0"/>
<accession>A0A6C0BRI0</accession>
<reference evidence="2" key="1">
    <citation type="journal article" date="2020" name="Nature">
        <title>Giant virus diversity and host interactions through global metagenomics.</title>
        <authorList>
            <person name="Schulz F."/>
            <person name="Roux S."/>
            <person name="Paez-Espino D."/>
            <person name="Jungbluth S."/>
            <person name="Walsh D.A."/>
            <person name="Denef V.J."/>
            <person name="McMahon K.D."/>
            <person name="Konstantinidis K.T."/>
            <person name="Eloe-Fadrosh E.A."/>
            <person name="Kyrpides N.C."/>
            <person name="Woyke T."/>
        </authorList>
    </citation>
    <scope>NUCLEOTIDE SEQUENCE</scope>
    <source>
        <strain evidence="2">GVMAG-M-3300018428-16</strain>
    </source>
</reference>
<dbReference type="EMBL" id="MN739233">
    <property type="protein sequence ID" value="QHS94806.1"/>
    <property type="molecule type" value="Genomic_DNA"/>
</dbReference>
<feature type="compositionally biased region" description="Pro residues" evidence="1">
    <location>
        <begin position="48"/>
        <end position="86"/>
    </location>
</feature>
<organism evidence="2">
    <name type="scientific">viral metagenome</name>
    <dbReference type="NCBI Taxonomy" id="1070528"/>
    <lineage>
        <taxon>unclassified sequences</taxon>
        <taxon>metagenomes</taxon>
        <taxon>organismal metagenomes</taxon>
    </lineage>
</organism>
<protein>
    <recommendedName>
        <fullName evidence="3">S1 motif domain-containing protein</fullName>
    </recommendedName>
</protein>